<protein>
    <recommendedName>
        <fullName evidence="4">Prenyltransferase and squalene oxidase repeat protein</fullName>
    </recommendedName>
</protein>
<evidence type="ECO:0000313" key="2">
    <source>
        <dbReference type="EMBL" id="QDV32712.1"/>
    </source>
</evidence>
<evidence type="ECO:0000256" key="1">
    <source>
        <dbReference type="SAM" id="SignalP"/>
    </source>
</evidence>
<keyword evidence="3" id="KW-1185">Reference proteome</keyword>
<dbReference type="InterPro" id="IPR008930">
    <property type="entry name" value="Terpenoid_cyclase/PrenylTrfase"/>
</dbReference>
<proteinExistence type="predicted"/>
<dbReference type="SUPFAM" id="SSF48239">
    <property type="entry name" value="Terpenoid cyclases/Protein prenyltransferases"/>
    <property type="match status" value="1"/>
</dbReference>
<organism evidence="2 3">
    <name type="scientific">Tautonia plasticadhaerens</name>
    <dbReference type="NCBI Taxonomy" id="2527974"/>
    <lineage>
        <taxon>Bacteria</taxon>
        <taxon>Pseudomonadati</taxon>
        <taxon>Planctomycetota</taxon>
        <taxon>Planctomycetia</taxon>
        <taxon>Isosphaerales</taxon>
        <taxon>Isosphaeraceae</taxon>
        <taxon>Tautonia</taxon>
    </lineage>
</organism>
<gene>
    <name evidence="2" type="ORF">ElP_05510</name>
</gene>
<sequence length="343" mass="36581" precursor="true">MRRWWWASPVALGAMLLVGGGPARGEDGPTGEAIREAMGRGLALVQKAADNYPDHRDCFSCHHQTLPAMAMAAADRAGAEIDRDLLAEIVGFSADSFTVHREQLEKGAGIGGSSMTVGYGLWTFLEGGRPPDALSDAMVGFLLKNQNDAGRWQSNSGRPPLEGSDLMCTTLAAYGIREFSPLLYRSLSKEAEEKAKAWLLEVEPADQEDRAAKLWGLWLLDADEEAIASARSAVLDAQRPDGGWAQLDGDAMASDAYATGQALTLLARTGFPTDDPGYCRGLGFLVDSQCEDGSWFVETRARGFQTPFDNGDPHGASSFISVAATSWAVSALAEALADSPPPP</sequence>
<feature type="signal peptide" evidence="1">
    <location>
        <begin position="1"/>
        <end position="25"/>
    </location>
</feature>
<reference evidence="2 3" key="1">
    <citation type="submission" date="2019-02" db="EMBL/GenBank/DDBJ databases">
        <title>Deep-cultivation of Planctomycetes and their phenomic and genomic characterization uncovers novel biology.</title>
        <authorList>
            <person name="Wiegand S."/>
            <person name="Jogler M."/>
            <person name="Boedeker C."/>
            <person name="Pinto D."/>
            <person name="Vollmers J."/>
            <person name="Rivas-Marin E."/>
            <person name="Kohn T."/>
            <person name="Peeters S.H."/>
            <person name="Heuer A."/>
            <person name="Rast P."/>
            <person name="Oberbeckmann S."/>
            <person name="Bunk B."/>
            <person name="Jeske O."/>
            <person name="Meyerdierks A."/>
            <person name="Storesund J.E."/>
            <person name="Kallscheuer N."/>
            <person name="Luecker S."/>
            <person name="Lage O.M."/>
            <person name="Pohl T."/>
            <person name="Merkel B.J."/>
            <person name="Hornburger P."/>
            <person name="Mueller R.-W."/>
            <person name="Bruemmer F."/>
            <person name="Labrenz M."/>
            <person name="Spormann A.M."/>
            <person name="Op den Camp H."/>
            <person name="Overmann J."/>
            <person name="Amann R."/>
            <person name="Jetten M.S.M."/>
            <person name="Mascher T."/>
            <person name="Medema M.H."/>
            <person name="Devos D.P."/>
            <person name="Kaster A.-K."/>
            <person name="Ovreas L."/>
            <person name="Rohde M."/>
            <person name="Galperin M.Y."/>
            <person name="Jogler C."/>
        </authorList>
    </citation>
    <scope>NUCLEOTIDE SEQUENCE [LARGE SCALE GENOMIC DNA]</scope>
    <source>
        <strain evidence="2 3">ElP</strain>
    </source>
</reference>
<name>A0A518GVT5_9BACT</name>
<dbReference type="KEGG" id="tpla:ElP_05510"/>
<feature type="chain" id="PRO_5022113945" description="Prenyltransferase and squalene oxidase repeat protein" evidence="1">
    <location>
        <begin position="26"/>
        <end position="343"/>
    </location>
</feature>
<dbReference type="AlphaFoldDB" id="A0A518GVT5"/>
<evidence type="ECO:0008006" key="4">
    <source>
        <dbReference type="Google" id="ProtNLM"/>
    </source>
</evidence>
<dbReference type="Proteomes" id="UP000317835">
    <property type="component" value="Chromosome"/>
</dbReference>
<dbReference type="Gene3D" id="1.50.10.20">
    <property type="match status" value="1"/>
</dbReference>
<evidence type="ECO:0000313" key="3">
    <source>
        <dbReference type="Proteomes" id="UP000317835"/>
    </source>
</evidence>
<dbReference type="EMBL" id="CP036426">
    <property type="protein sequence ID" value="QDV32712.1"/>
    <property type="molecule type" value="Genomic_DNA"/>
</dbReference>
<keyword evidence="1" id="KW-0732">Signal</keyword>
<accession>A0A518GVT5</accession>